<proteinExistence type="predicted"/>
<sequence>MGLFDRAKKAAGAAGAAGGDWAAQAQAAQQLASEQLRQAGYTDGSMPTMANAAEVGAQMQADHDVLNAYGQELNRILQIGAPGTCVIVSAVDTGDRTAGQPWFQMEYDITLPGQAAYRVSKIEMVPDVALANYAVGSLHEVRVDPADPQKIALAS</sequence>
<keyword evidence="2" id="KW-1185">Reference proteome</keyword>
<dbReference type="RefSeq" id="WP_344032129.1">
    <property type="nucleotide sequence ID" value="NZ_BAAAOB010000002.1"/>
</dbReference>
<dbReference type="EMBL" id="BAAAOB010000002">
    <property type="protein sequence ID" value="GAA1792181.1"/>
    <property type="molecule type" value="Genomic_DNA"/>
</dbReference>
<dbReference type="Proteomes" id="UP001500851">
    <property type="component" value="Unassembled WGS sequence"/>
</dbReference>
<name>A0ABP4XT57_9MICO</name>
<protein>
    <submittedName>
        <fullName evidence="1">Uncharacterized protein</fullName>
    </submittedName>
</protein>
<evidence type="ECO:0000313" key="2">
    <source>
        <dbReference type="Proteomes" id="UP001500851"/>
    </source>
</evidence>
<evidence type="ECO:0000313" key="1">
    <source>
        <dbReference type="EMBL" id="GAA1792181.1"/>
    </source>
</evidence>
<accession>A0ABP4XT57</accession>
<gene>
    <name evidence="1" type="ORF">GCM10009768_21480</name>
</gene>
<reference evidence="2" key="1">
    <citation type="journal article" date="2019" name="Int. J. Syst. Evol. Microbiol.">
        <title>The Global Catalogue of Microorganisms (GCM) 10K type strain sequencing project: providing services to taxonomists for standard genome sequencing and annotation.</title>
        <authorList>
            <consortium name="The Broad Institute Genomics Platform"/>
            <consortium name="The Broad Institute Genome Sequencing Center for Infectious Disease"/>
            <person name="Wu L."/>
            <person name="Ma J."/>
        </authorList>
    </citation>
    <scope>NUCLEOTIDE SEQUENCE [LARGE SCALE GENOMIC DNA]</scope>
    <source>
        <strain evidence="2">JCM 14736</strain>
    </source>
</reference>
<organism evidence="1 2">
    <name type="scientific">Leucobacter iarius</name>
    <dbReference type="NCBI Taxonomy" id="333963"/>
    <lineage>
        <taxon>Bacteria</taxon>
        <taxon>Bacillati</taxon>
        <taxon>Actinomycetota</taxon>
        <taxon>Actinomycetes</taxon>
        <taxon>Micrococcales</taxon>
        <taxon>Microbacteriaceae</taxon>
        <taxon>Leucobacter</taxon>
    </lineage>
</organism>
<comment type="caution">
    <text evidence="1">The sequence shown here is derived from an EMBL/GenBank/DDBJ whole genome shotgun (WGS) entry which is preliminary data.</text>
</comment>